<dbReference type="Proteomes" id="UP000599109">
    <property type="component" value="Unassembled WGS sequence"/>
</dbReference>
<dbReference type="Pfam" id="PF14452">
    <property type="entry name" value="Multi_ubiq"/>
    <property type="match status" value="1"/>
</dbReference>
<feature type="region of interest" description="Disordered" evidence="1">
    <location>
        <begin position="73"/>
        <end position="110"/>
    </location>
</feature>
<protein>
    <submittedName>
        <fullName evidence="3">Multiubiquitin domain-containing protein</fullName>
    </submittedName>
</protein>
<proteinExistence type="predicted"/>
<evidence type="ECO:0000256" key="1">
    <source>
        <dbReference type="SAM" id="MobiDB-lite"/>
    </source>
</evidence>
<reference evidence="3 4" key="1">
    <citation type="journal article" date="2017" name="Int. J. Syst. Evol. Microbiol.">
        <title>Ramlibacter monticola sp. nov., isolated from forest soil.</title>
        <authorList>
            <person name="Chaudhary D.K."/>
            <person name="Kim J."/>
        </authorList>
    </citation>
    <scope>NUCLEOTIDE SEQUENCE [LARGE SCALE GENOMIC DNA]</scope>
    <source>
        <strain evidence="3 4">KACC 19175</strain>
    </source>
</reference>
<dbReference type="RefSeq" id="WP_201673890.1">
    <property type="nucleotide sequence ID" value="NZ_JAEQNE010000002.1"/>
</dbReference>
<keyword evidence="4" id="KW-1185">Reference proteome</keyword>
<evidence type="ECO:0000313" key="4">
    <source>
        <dbReference type="Proteomes" id="UP000599109"/>
    </source>
</evidence>
<dbReference type="InterPro" id="IPR027802">
    <property type="entry name" value="Multi-ubiquitin_dom"/>
</dbReference>
<accession>A0A937CSI5</accession>
<name>A0A937CSI5_9BURK</name>
<sequence length="110" mass="11948">MEVDMGLDKSPALAHNGPIALVEVSVPNVFFFCNDKKVEVDAESLTGMQIKEATLKVDPTLNLQHDLILQANGPGEDQQIRDGEPVTLTHGHGTGPKHFYTRPPTNFGKA</sequence>
<evidence type="ECO:0000313" key="3">
    <source>
        <dbReference type="EMBL" id="MBL0391246.1"/>
    </source>
</evidence>
<evidence type="ECO:0000259" key="2">
    <source>
        <dbReference type="Pfam" id="PF14452"/>
    </source>
</evidence>
<gene>
    <name evidence="3" type="ORF">JJ685_08860</name>
</gene>
<dbReference type="AlphaFoldDB" id="A0A937CSI5"/>
<feature type="domain" description="Multi-ubiquitin" evidence="2">
    <location>
        <begin position="31"/>
        <end position="90"/>
    </location>
</feature>
<comment type="caution">
    <text evidence="3">The sequence shown here is derived from an EMBL/GenBank/DDBJ whole genome shotgun (WGS) entry which is preliminary data.</text>
</comment>
<organism evidence="3 4">
    <name type="scientific">Ramlibacter monticola</name>
    <dbReference type="NCBI Taxonomy" id="1926872"/>
    <lineage>
        <taxon>Bacteria</taxon>
        <taxon>Pseudomonadati</taxon>
        <taxon>Pseudomonadota</taxon>
        <taxon>Betaproteobacteria</taxon>
        <taxon>Burkholderiales</taxon>
        <taxon>Comamonadaceae</taxon>
        <taxon>Ramlibacter</taxon>
    </lineage>
</organism>
<dbReference type="EMBL" id="JAEQNE010000002">
    <property type="protein sequence ID" value="MBL0391246.1"/>
    <property type="molecule type" value="Genomic_DNA"/>
</dbReference>